<reference evidence="6" key="1">
    <citation type="journal article" date="2019" name="Int. J. Syst. Evol. Microbiol.">
        <title>The Global Catalogue of Microorganisms (GCM) 10K type strain sequencing project: providing services to taxonomists for standard genome sequencing and annotation.</title>
        <authorList>
            <consortium name="The Broad Institute Genomics Platform"/>
            <consortium name="The Broad Institute Genome Sequencing Center for Infectious Disease"/>
            <person name="Wu L."/>
            <person name="Ma J."/>
        </authorList>
    </citation>
    <scope>NUCLEOTIDE SEQUENCE [LARGE SCALE GENOMIC DNA]</scope>
    <source>
        <strain evidence="6">CGMCC 1.15480</strain>
    </source>
</reference>
<comment type="caution">
    <text evidence="5">The sequence shown here is derived from an EMBL/GenBank/DDBJ whole genome shotgun (WGS) entry which is preliminary data.</text>
</comment>
<dbReference type="CDD" id="cd03468">
    <property type="entry name" value="PolY_like"/>
    <property type="match status" value="1"/>
</dbReference>
<gene>
    <name evidence="5" type="ORF">GCM10011512_22250</name>
</gene>
<proteinExistence type="inferred from homology"/>
<dbReference type="Gene3D" id="3.40.1170.60">
    <property type="match status" value="1"/>
</dbReference>
<evidence type="ECO:0000313" key="5">
    <source>
        <dbReference type="EMBL" id="GGC94776.1"/>
    </source>
</evidence>
<dbReference type="InterPro" id="IPR043128">
    <property type="entry name" value="Rev_trsase/Diguanyl_cyclase"/>
</dbReference>
<dbReference type="PANTHER" id="PTHR35369:SF2">
    <property type="entry name" value="BLR3025 PROTEIN"/>
    <property type="match status" value="1"/>
</dbReference>
<dbReference type="Proteomes" id="UP000597761">
    <property type="component" value="Unassembled WGS sequence"/>
</dbReference>
<evidence type="ECO:0000313" key="6">
    <source>
        <dbReference type="Proteomes" id="UP000597761"/>
    </source>
</evidence>
<dbReference type="InterPro" id="IPR001126">
    <property type="entry name" value="UmuC"/>
</dbReference>
<organism evidence="5 6">
    <name type="scientific">Tersicoccus solisilvae</name>
    <dbReference type="NCBI Taxonomy" id="1882339"/>
    <lineage>
        <taxon>Bacteria</taxon>
        <taxon>Bacillati</taxon>
        <taxon>Actinomycetota</taxon>
        <taxon>Actinomycetes</taxon>
        <taxon>Micrococcales</taxon>
        <taxon>Micrococcaceae</taxon>
        <taxon>Tersicoccus</taxon>
    </lineage>
</organism>
<comment type="function">
    <text evidence="3">Poorly processive, error-prone DNA polymerase involved in untargeted mutagenesis. Copies undamaged DNA at stalled replication forks, which arise in vivo from mismatched or misaligned primer ends. These misaligned primers can be extended by PolIV. Exhibits no 3'-5' exonuclease (proofreading) activity. May be involved in translesional synthesis, in conjunction with the beta clamp from PolIII.</text>
</comment>
<evidence type="ECO:0000256" key="3">
    <source>
        <dbReference type="ARBA" id="ARBA00025589"/>
    </source>
</evidence>
<feature type="domain" description="UmuC" evidence="4">
    <location>
        <begin position="48"/>
        <end position="198"/>
    </location>
</feature>
<accession>A0ABQ1PCY0</accession>
<evidence type="ECO:0000259" key="4">
    <source>
        <dbReference type="PROSITE" id="PS50173"/>
    </source>
</evidence>
<dbReference type="Pfam" id="PF00817">
    <property type="entry name" value="IMS"/>
    <property type="match status" value="1"/>
</dbReference>
<dbReference type="InterPro" id="IPR050356">
    <property type="entry name" value="SulA_CellDiv_inhibitor"/>
</dbReference>
<keyword evidence="6" id="KW-1185">Reference proteome</keyword>
<dbReference type="SUPFAM" id="SSF56672">
    <property type="entry name" value="DNA/RNA polymerases"/>
    <property type="match status" value="1"/>
</dbReference>
<dbReference type="PANTHER" id="PTHR35369">
    <property type="entry name" value="BLR3025 PROTEIN-RELATED"/>
    <property type="match status" value="1"/>
</dbReference>
<evidence type="ECO:0000256" key="1">
    <source>
        <dbReference type="ARBA" id="ARBA00010945"/>
    </source>
</evidence>
<name>A0ABQ1PCY0_9MICC</name>
<dbReference type="Gene3D" id="3.30.70.270">
    <property type="match status" value="1"/>
</dbReference>
<comment type="similarity">
    <text evidence="1">Belongs to the DNA polymerase type-Y family.</text>
</comment>
<protein>
    <submittedName>
        <fullName evidence="5">DNA polymerase</fullName>
    </submittedName>
</protein>
<dbReference type="RefSeq" id="WP_188668482.1">
    <property type="nucleotide sequence ID" value="NZ_BMJI01000014.1"/>
</dbReference>
<dbReference type="PROSITE" id="PS50173">
    <property type="entry name" value="UMUC"/>
    <property type="match status" value="1"/>
</dbReference>
<keyword evidence="2" id="KW-0227">DNA damage</keyword>
<evidence type="ECO:0000256" key="2">
    <source>
        <dbReference type="ARBA" id="ARBA00022763"/>
    </source>
</evidence>
<dbReference type="EMBL" id="BMJI01000014">
    <property type="protein sequence ID" value="GGC94776.1"/>
    <property type="molecule type" value="Genomic_DNA"/>
</dbReference>
<sequence length="539" mass="57304">MGPASSRPGAARDGKDGRDGTERVVVLLCPRWPVVSARGTGRLPAAGPAAVIDRGRVAVASPEAEQEGVLPGQRLRDAQARCPELAVAGWDPGADEQAFEPVVKSLEEVSPAVQILEPGRCALRARGVRRYHGTEEEAARALLGVLAEQHVPGRVGIADTRFAAEQAAEQATDDAPVVVVPAGGSAAFLTPLPIGVLPDPVLVSLLRRLGRHTLGDFAAMDAGAVRARFGAAGVGLHRWAAGADPRTVVARTPPQDFDRVAEFEPPLERADQVAFAFRTAAEDVVSTLADAGLACTRIHLTLTGEDGVASERSWTHPRHFTAAEITDRIRWQLEGEVASGSAPAAGRLEQPVARVRLTPERTEPIGQSGDGLWGAGVDEHVDHGLTRIQSMLGHRGVLTAVTGGGRLLGERRVLVPWGDAVPAPVRAEASRPWPGALPGPPPATVFDRLHPVLLLDAVGSPVILAGRGELSAPPDRLDPEGTGTTRAVLSWAGPWPVRQRWWDPDRNRRVDRVQVIDETSAAWLLVTTGSLWWAEARYD</sequence>
<dbReference type="InterPro" id="IPR043502">
    <property type="entry name" value="DNA/RNA_pol_sf"/>
</dbReference>